<sequence length="186" mass="18764">MAAQRLLPVLRSPSADAAVDRTRQLLDAGCRVVELTTSTPDWDRALARLVAEGRGLIGVGTLSTGEQAARAVEAGAAFLVTPFPAPQVREVATASGVTLVEGGYTPGEIAEAAGRGPAKVFPAHVGGPRFLSSLRAVLPGAVLIPTGGISVDEASAYLEAGAWAVGIGSGLPDEPAALARLFTATG</sequence>
<proteinExistence type="inferred from homology"/>
<evidence type="ECO:0000256" key="4">
    <source>
        <dbReference type="ARBA" id="ARBA00023239"/>
    </source>
</evidence>
<keyword evidence="5" id="KW-0119">Carbohydrate metabolism</keyword>
<dbReference type="Pfam" id="PF01081">
    <property type="entry name" value="Aldolase"/>
    <property type="match status" value="1"/>
</dbReference>
<protein>
    <submittedName>
        <fullName evidence="6">Aldolase</fullName>
    </submittedName>
</protein>
<dbReference type="GO" id="GO:0016829">
    <property type="term" value="F:lyase activity"/>
    <property type="evidence" value="ECO:0007669"/>
    <property type="project" value="UniProtKB-KW"/>
</dbReference>
<keyword evidence="7" id="KW-1185">Reference proteome</keyword>
<reference evidence="6 7" key="1">
    <citation type="submission" date="2018-10" db="EMBL/GenBank/DDBJ databases">
        <title>Isolation, diversity and antifungal activity of actinobacteria from wheat.</title>
        <authorList>
            <person name="Han C."/>
        </authorList>
    </citation>
    <scope>NUCLEOTIDE SEQUENCE [LARGE SCALE GENOMIC DNA]</scope>
    <source>
        <strain evidence="6 7">NEAU-YY642</strain>
    </source>
</reference>
<evidence type="ECO:0000256" key="1">
    <source>
        <dbReference type="ARBA" id="ARBA00004761"/>
    </source>
</evidence>
<dbReference type="CDD" id="cd00452">
    <property type="entry name" value="KDPG_aldolase"/>
    <property type="match status" value="1"/>
</dbReference>
<dbReference type="InterPro" id="IPR013785">
    <property type="entry name" value="Aldolase_TIM"/>
</dbReference>
<organism evidence="6 7">
    <name type="scientific">Streptomyces triticirhizae</name>
    <dbReference type="NCBI Taxonomy" id="2483353"/>
    <lineage>
        <taxon>Bacteria</taxon>
        <taxon>Bacillati</taxon>
        <taxon>Actinomycetota</taxon>
        <taxon>Actinomycetes</taxon>
        <taxon>Kitasatosporales</taxon>
        <taxon>Streptomycetaceae</taxon>
        <taxon>Streptomyces</taxon>
    </lineage>
</organism>
<gene>
    <name evidence="6" type="ORF">EBN88_04525</name>
</gene>
<evidence type="ECO:0000256" key="5">
    <source>
        <dbReference type="ARBA" id="ARBA00023277"/>
    </source>
</evidence>
<dbReference type="PANTHER" id="PTHR30246:SF1">
    <property type="entry name" value="2-DEHYDRO-3-DEOXY-6-PHOSPHOGALACTONATE ALDOLASE-RELATED"/>
    <property type="match status" value="1"/>
</dbReference>
<comment type="subunit">
    <text evidence="3">Homotrimer.</text>
</comment>
<dbReference type="Proteomes" id="UP000278673">
    <property type="component" value="Unassembled WGS sequence"/>
</dbReference>
<accession>A0A3M2M5U1</accession>
<dbReference type="InterPro" id="IPR000887">
    <property type="entry name" value="Aldlse_KDPG_KHG"/>
</dbReference>
<comment type="caution">
    <text evidence="6">The sequence shown here is derived from an EMBL/GenBank/DDBJ whole genome shotgun (WGS) entry which is preliminary data.</text>
</comment>
<dbReference type="Gene3D" id="3.20.20.70">
    <property type="entry name" value="Aldolase class I"/>
    <property type="match status" value="1"/>
</dbReference>
<dbReference type="EMBL" id="RFFJ01000012">
    <property type="protein sequence ID" value="RMI44859.1"/>
    <property type="molecule type" value="Genomic_DNA"/>
</dbReference>
<evidence type="ECO:0000313" key="7">
    <source>
        <dbReference type="Proteomes" id="UP000278673"/>
    </source>
</evidence>
<comment type="similarity">
    <text evidence="2">Belongs to the KHG/KDPG aldolase family.</text>
</comment>
<evidence type="ECO:0000256" key="2">
    <source>
        <dbReference type="ARBA" id="ARBA00006906"/>
    </source>
</evidence>
<dbReference type="AlphaFoldDB" id="A0A3M2M5U1"/>
<evidence type="ECO:0000313" key="6">
    <source>
        <dbReference type="EMBL" id="RMI44859.1"/>
    </source>
</evidence>
<dbReference type="PANTHER" id="PTHR30246">
    <property type="entry name" value="2-KETO-3-DEOXY-6-PHOSPHOGLUCONATE ALDOLASE"/>
    <property type="match status" value="1"/>
</dbReference>
<keyword evidence="4" id="KW-0456">Lyase</keyword>
<name>A0A3M2M5U1_9ACTN</name>
<comment type="pathway">
    <text evidence="1">Carbohydrate acid metabolism.</text>
</comment>
<dbReference type="SUPFAM" id="SSF51569">
    <property type="entry name" value="Aldolase"/>
    <property type="match status" value="1"/>
</dbReference>
<evidence type="ECO:0000256" key="3">
    <source>
        <dbReference type="ARBA" id="ARBA00011233"/>
    </source>
</evidence>